<dbReference type="PRINTS" id="PR00364">
    <property type="entry name" value="DISEASERSIST"/>
</dbReference>
<dbReference type="InterPro" id="IPR002182">
    <property type="entry name" value="NB-ARC"/>
</dbReference>
<dbReference type="PANTHER" id="PTHR47691:SF3">
    <property type="entry name" value="HTH-TYPE TRANSCRIPTIONAL REGULATOR RV0890C-RELATED"/>
    <property type="match status" value="1"/>
</dbReference>
<dbReference type="SUPFAM" id="SSF46894">
    <property type="entry name" value="C-terminal effector domain of the bipartite response regulators"/>
    <property type="match status" value="1"/>
</dbReference>
<reference evidence="2" key="1">
    <citation type="submission" date="2024-07" db="EMBL/GenBank/DDBJ databases">
        <authorList>
            <person name="Kim Y.J."/>
            <person name="Jeong J.Y."/>
        </authorList>
    </citation>
    <scope>NUCLEOTIDE SEQUENCE</scope>
    <source>
        <strain evidence="2">GIHE-MW2</strain>
    </source>
</reference>
<protein>
    <submittedName>
        <fullName evidence="2">NB-ARC domain-containing protein</fullName>
    </submittedName>
</protein>
<dbReference type="GO" id="GO:0003677">
    <property type="term" value="F:DNA binding"/>
    <property type="evidence" value="ECO:0007669"/>
    <property type="project" value="InterPro"/>
</dbReference>
<dbReference type="Pfam" id="PF00931">
    <property type="entry name" value="NB-ARC"/>
    <property type="match status" value="1"/>
</dbReference>
<sequence length="534" mass="60149">MIPQDFLKAVAAEHSVSESELEVLSHALAGETITAIATNLEIRAEAVRKRLGEVYKKFHIGGAGPGKMAKLQQILVTQYQDHQALMVMQTSGDELSLLMEDTTKPRQDWGEAPDVSIFYGRTEELGTLEDWILSQECRVVALVGMAGIGKTALSVKLAHQLKDHFDYLIWRSLRHAPSLQDLLDNLLKFLYRRPFNYPLTEINDKISFLVAYLRKYRCLLVLDSAETILQSGSLAAQYAPGYQEYGEFFRRLGEEPHKSCLLITSQEKPKEIALLEGKTMPGRSLALSDLQTPQARKIFQEKSLAEPGKWDSLISLYRGNPLALKIVATTIQDLFGGQVAEFLKHNTLVFGQISGLVATQCDRLSLLEKEILQWLAIERQPVSLAKLRENMILPVSQRELLEAVASLGQRSLIEKHPDREEAVFSLQPLLMEYVTSQIIDQVSAEIREVFRTKKTEKLVLLRSHVLVQPQAPAAVKADQITDILTPIQDRLRRTFRSESRITEYLTQIQTLLQGEPELEVGYAAQNVQLLLGLN</sequence>
<proteinExistence type="predicted"/>
<feature type="domain" description="NB-ARC" evidence="1">
    <location>
        <begin position="124"/>
        <end position="223"/>
    </location>
</feature>
<dbReference type="PANTHER" id="PTHR47691">
    <property type="entry name" value="REGULATOR-RELATED"/>
    <property type="match status" value="1"/>
</dbReference>
<organism evidence="2">
    <name type="scientific">Planktothricoides raciborskii GIHE-MW2</name>
    <dbReference type="NCBI Taxonomy" id="2792601"/>
    <lineage>
        <taxon>Bacteria</taxon>
        <taxon>Bacillati</taxon>
        <taxon>Cyanobacteriota</taxon>
        <taxon>Cyanophyceae</taxon>
        <taxon>Oscillatoriophycideae</taxon>
        <taxon>Oscillatoriales</taxon>
        <taxon>Oscillatoriaceae</taxon>
        <taxon>Planktothricoides</taxon>
    </lineage>
</organism>
<gene>
    <name evidence="2" type="ORF">ABWT76_002392</name>
</gene>
<dbReference type="InterPro" id="IPR036388">
    <property type="entry name" value="WH-like_DNA-bd_sf"/>
</dbReference>
<dbReference type="AlphaFoldDB" id="A0AAU8JLV0"/>
<dbReference type="Gene3D" id="3.40.50.300">
    <property type="entry name" value="P-loop containing nucleotide triphosphate hydrolases"/>
    <property type="match status" value="1"/>
</dbReference>
<evidence type="ECO:0000259" key="1">
    <source>
        <dbReference type="Pfam" id="PF00931"/>
    </source>
</evidence>
<accession>A0AAU8JLV0</accession>
<dbReference type="InterPro" id="IPR016032">
    <property type="entry name" value="Sig_transdc_resp-reg_C-effctor"/>
</dbReference>
<name>A0AAU8JLV0_9CYAN</name>
<dbReference type="SUPFAM" id="SSF52540">
    <property type="entry name" value="P-loop containing nucleoside triphosphate hydrolases"/>
    <property type="match status" value="1"/>
</dbReference>
<dbReference type="GO" id="GO:0006355">
    <property type="term" value="P:regulation of DNA-templated transcription"/>
    <property type="evidence" value="ECO:0007669"/>
    <property type="project" value="InterPro"/>
</dbReference>
<dbReference type="InterPro" id="IPR027417">
    <property type="entry name" value="P-loop_NTPase"/>
</dbReference>
<evidence type="ECO:0000313" key="2">
    <source>
        <dbReference type="EMBL" id="XCM39460.1"/>
    </source>
</evidence>
<dbReference type="GO" id="GO:0043531">
    <property type="term" value="F:ADP binding"/>
    <property type="evidence" value="ECO:0007669"/>
    <property type="project" value="InterPro"/>
</dbReference>
<dbReference type="Gene3D" id="1.10.10.10">
    <property type="entry name" value="Winged helix-like DNA-binding domain superfamily/Winged helix DNA-binding domain"/>
    <property type="match status" value="1"/>
</dbReference>
<dbReference type="EMBL" id="CP159837">
    <property type="protein sequence ID" value="XCM39460.1"/>
    <property type="molecule type" value="Genomic_DNA"/>
</dbReference>
<dbReference type="RefSeq" id="WP_072160928.1">
    <property type="nucleotide sequence ID" value="NZ_CP159837.1"/>
</dbReference>